<protein>
    <submittedName>
        <fullName evidence="1">Uncharacterized protein</fullName>
    </submittedName>
</protein>
<proteinExistence type="predicted"/>
<sequence length="283" mass="31486">MGQLNYSPTEVTMRLTNRQNGIYNEALPFEIIILISEELMAMGGTSALAALSLLGTRYANAIQQRLFRHIDIRTYDRYARLMRTLQSGSGNPERYHTLASMVRCLSVVLNPYSLQGRPPLHPFHIFNLYDNLPMLEFVDLTEVPMGGLGRSLVPAEEDIDILGTLNRPRSVALTGYLGCVGGSMLIGLPCLEELYLFGDIPVSLFSNAYPRSGRSLRRLTWGTAIPPTLQWIRWVFGESEEEVTDGELVLLVPPNSEPELDAIRQYALRRGMVVRVGSSIAGG</sequence>
<name>A0A8H3D560_9AGAM</name>
<dbReference type="EMBL" id="CAJMXA010003771">
    <property type="protein sequence ID" value="CAE6515038.1"/>
    <property type="molecule type" value="Genomic_DNA"/>
</dbReference>
<dbReference type="Proteomes" id="UP000663853">
    <property type="component" value="Unassembled WGS sequence"/>
</dbReference>
<reference evidence="1" key="1">
    <citation type="submission" date="2021-01" db="EMBL/GenBank/DDBJ databases">
        <authorList>
            <person name="Kaushik A."/>
        </authorList>
    </citation>
    <scope>NUCLEOTIDE SEQUENCE</scope>
    <source>
        <strain evidence="1">AG6-10EEA</strain>
    </source>
</reference>
<gene>
    <name evidence="1" type="ORF">RDB_LOCUS134267</name>
</gene>
<dbReference type="AlphaFoldDB" id="A0A8H3D560"/>
<accession>A0A8H3D560</accession>
<organism evidence="1 2">
    <name type="scientific">Rhizoctonia solani</name>
    <dbReference type="NCBI Taxonomy" id="456999"/>
    <lineage>
        <taxon>Eukaryota</taxon>
        <taxon>Fungi</taxon>
        <taxon>Dikarya</taxon>
        <taxon>Basidiomycota</taxon>
        <taxon>Agaricomycotina</taxon>
        <taxon>Agaricomycetes</taxon>
        <taxon>Cantharellales</taxon>
        <taxon>Ceratobasidiaceae</taxon>
        <taxon>Rhizoctonia</taxon>
    </lineage>
</organism>
<evidence type="ECO:0000313" key="2">
    <source>
        <dbReference type="Proteomes" id="UP000663853"/>
    </source>
</evidence>
<evidence type="ECO:0000313" key="1">
    <source>
        <dbReference type="EMBL" id="CAE6515038.1"/>
    </source>
</evidence>
<comment type="caution">
    <text evidence="1">The sequence shown here is derived from an EMBL/GenBank/DDBJ whole genome shotgun (WGS) entry which is preliminary data.</text>
</comment>